<dbReference type="Proteomes" id="UP000648801">
    <property type="component" value="Unassembled WGS sequence"/>
</dbReference>
<keyword evidence="2" id="KW-1185">Reference proteome</keyword>
<proteinExistence type="predicted"/>
<organism evidence="1 2">
    <name type="scientific">Edaphobacter acidisoli</name>
    <dbReference type="NCBI Taxonomy" id="2040573"/>
    <lineage>
        <taxon>Bacteria</taxon>
        <taxon>Pseudomonadati</taxon>
        <taxon>Acidobacteriota</taxon>
        <taxon>Terriglobia</taxon>
        <taxon>Terriglobales</taxon>
        <taxon>Acidobacteriaceae</taxon>
        <taxon>Edaphobacter</taxon>
    </lineage>
</organism>
<name>A0A916RZQ2_9BACT</name>
<dbReference type="AlphaFoldDB" id="A0A916RZQ2"/>
<sequence>MDNFHVSIADGLAVSGKGLRIFPSAGGDETGMRPLITLGRFSFHVNLPGLFASPMHVGTVHVSHMKIDIPPRSARAQGKRKAPMGKIRIVVQQIVFDDSQLVLETDKPDKEPKEFDLKHIVMRDVGPNEPWLYDAALVNSIPAGNIHATGTFGPWTNESPGDSAVTGHYTFEHADLDTIKGIGGVLSSVGDFKGRLDRIEVDGTTDTPDFSLDTAKYPMPLHTRFHAIVDGTSGDTYLDPVEAQLGTSDFTCNGTVVNVKGKGHIIDLDADVPHGAVQDFLSLGVAARQAMMTGMLQMKAHLHIDPGEESVSKKMKLQGQFALSGIHFTDPVMEDKVDMLSLRTSGHPKEAKPGAPDVHSKMVGEFVMADGKVRFSKLNYALPGATVELTGLYSLDGRQFDFSGKVRTDAKISQMVATRWKSWLLKPVDPFFAKNGAGAVVPIRISGTQSDPKFGLNLHH</sequence>
<gene>
    <name evidence="1" type="ORF">GCM10011507_30550</name>
</gene>
<evidence type="ECO:0000313" key="1">
    <source>
        <dbReference type="EMBL" id="GGA77146.1"/>
    </source>
</evidence>
<dbReference type="EMBL" id="BMJB01000003">
    <property type="protein sequence ID" value="GGA77146.1"/>
    <property type="molecule type" value="Genomic_DNA"/>
</dbReference>
<reference evidence="1" key="2">
    <citation type="submission" date="2020-09" db="EMBL/GenBank/DDBJ databases">
        <authorList>
            <person name="Sun Q."/>
            <person name="Zhou Y."/>
        </authorList>
    </citation>
    <scope>NUCLEOTIDE SEQUENCE</scope>
    <source>
        <strain evidence="1">CGMCC 1.15447</strain>
    </source>
</reference>
<dbReference type="RefSeq" id="WP_263365018.1">
    <property type="nucleotide sequence ID" value="NZ_JAGSYK010000006.1"/>
</dbReference>
<reference evidence="1" key="1">
    <citation type="journal article" date="2014" name="Int. J. Syst. Evol. Microbiol.">
        <title>Complete genome sequence of Corynebacterium casei LMG S-19264T (=DSM 44701T), isolated from a smear-ripened cheese.</title>
        <authorList>
            <consortium name="US DOE Joint Genome Institute (JGI-PGF)"/>
            <person name="Walter F."/>
            <person name="Albersmeier A."/>
            <person name="Kalinowski J."/>
            <person name="Ruckert C."/>
        </authorList>
    </citation>
    <scope>NUCLEOTIDE SEQUENCE</scope>
    <source>
        <strain evidence="1">CGMCC 1.15447</strain>
    </source>
</reference>
<evidence type="ECO:0008006" key="3">
    <source>
        <dbReference type="Google" id="ProtNLM"/>
    </source>
</evidence>
<evidence type="ECO:0000313" key="2">
    <source>
        <dbReference type="Proteomes" id="UP000648801"/>
    </source>
</evidence>
<protein>
    <recommendedName>
        <fullName evidence="3">AsmA-like C-terminal domain-containing protein</fullName>
    </recommendedName>
</protein>
<accession>A0A916RZQ2</accession>
<comment type="caution">
    <text evidence="1">The sequence shown here is derived from an EMBL/GenBank/DDBJ whole genome shotgun (WGS) entry which is preliminary data.</text>
</comment>